<dbReference type="EMBL" id="JACHHO010000001">
    <property type="protein sequence ID" value="MBB5202736.1"/>
    <property type="molecule type" value="Genomic_DNA"/>
</dbReference>
<feature type="signal peptide" evidence="1">
    <location>
        <begin position="1"/>
        <end position="22"/>
    </location>
</feature>
<gene>
    <name evidence="2" type="ORF">HNQ51_000029</name>
</gene>
<dbReference type="Proteomes" id="UP000554837">
    <property type="component" value="Unassembled WGS sequence"/>
</dbReference>
<keyword evidence="1" id="KW-0732">Signal</keyword>
<evidence type="ECO:0000313" key="2">
    <source>
        <dbReference type="EMBL" id="MBB5202736.1"/>
    </source>
</evidence>
<evidence type="ECO:0000256" key="1">
    <source>
        <dbReference type="SAM" id="SignalP"/>
    </source>
</evidence>
<protein>
    <recommendedName>
        <fullName evidence="4">Lipoprotein</fullName>
    </recommendedName>
</protein>
<evidence type="ECO:0000313" key="3">
    <source>
        <dbReference type="Proteomes" id="UP000554837"/>
    </source>
</evidence>
<proteinExistence type="predicted"/>
<dbReference type="RefSeq" id="WP_138858161.1">
    <property type="nucleotide sequence ID" value="NZ_CP040709.1"/>
</dbReference>
<dbReference type="AlphaFoldDB" id="A0A840S0Y5"/>
<comment type="caution">
    <text evidence="2">The sequence shown here is derived from an EMBL/GenBank/DDBJ whole genome shotgun (WGS) entry which is preliminary data.</text>
</comment>
<organism evidence="2 3">
    <name type="scientific">Inhella inkyongensis</name>
    <dbReference type="NCBI Taxonomy" id="392593"/>
    <lineage>
        <taxon>Bacteria</taxon>
        <taxon>Pseudomonadati</taxon>
        <taxon>Pseudomonadota</taxon>
        <taxon>Betaproteobacteria</taxon>
        <taxon>Burkholderiales</taxon>
        <taxon>Sphaerotilaceae</taxon>
        <taxon>Inhella</taxon>
    </lineage>
</organism>
<keyword evidence="3" id="KW-1185">Reference proteome</keyword>
<feature type="chain" id="PRO_5032385333" description="Lipoprotein" evidence="1">
    <location>
        <begin position="23"/>
        <end position="101"/>
    </location>
</feature>
<evidence type="ECO:0008006" key="4">
    <source>
        <dbReference type="Google" id="ProtNLM"/>
    </source>
</evidence>
<name>A0A840S0Y5_9BURK</name>
<accession>A0A840S0Y5</accession>
<dbReference type="PROSITE" id="PS51257">
    <property type="entry name" value="PROKAR_LIPOPROTEIN"/>
    <property type="match status" value="1"/>
</dbReference>
<sequence length="101" mass="10597">MLSRATLTSLSLALLMSGCASTLVGNDVIVQRTAFALGVSAADITISNRGDEGGSTRYQARTRSGQEFNCSLGVVVSVLGRQVTDAVCNKKGEPPRNPLLR</sequence>
<dbReference type="OrthoDB" id="6893199at2"/>
<reference evidence="2 3" key="1">
    <citation type="submission" date="2020-08" db="EMBL/GenBank/DDBJ databases">
        <title>Genomic Encyclopedia of Type Strains, Phase IV (KMG-IV): sequencing the most valuable type-strain genomes for metagenomic binning, comparative biology and taxonomic classification.</title>
        <authorList>
            <person name="Goeker M."/>
        </authorList>
    </citation>
    <scope>NUCLEOTIDE SEQUENCE [LARGE SCALE GENOMIC DNA]</scope>
    <source>
        <strain evidence="2 3">DSM 23958</strain>
    </source>
</reference>